<dbReference type="GO" id="GO:0016020">
    <property type="term" value="C:membrane"/>
    <property type="evidence" value="ECO:0007669"/>
    <property type="project" value="UniProtKB-SubCell"/>
</dbReference>
<feature type="transmembrane region" description="Helical" evidence="6">
    <location>
        <begin position="218"/>
        <end position="236"/>
    </location>
</feature>
<feature type="transmembrane region" description="Helical" evidence="6">
    <location>
        <begin position="176"/>
        <end position="198"/>
    </location>
</feature>
<dbReference type="InterPro" id="IPR011701">
    <property type="entry name" value="MFS"/>
</dbReference>
<feature type="transmembrane region" description="Helical" evidence="6">
    <location>
        <begin position="85"/>
        <end position="106"/>
    </location>
</feature>
<evidence type="ECO:0000259" key="7">
    <source>
        <dbReference type="PROSITE" id="PS50850"/>
    </source>
</evidence>
<dbReference type="SUPFAM" id="SSF103473">
    <property type="entry name" value="MFS general substrate transporter"/>
    <property type="match status" value="1"/>
</dbReference>
<proteinExistence type="predicted"/>
<keyword evidence="9" id="KW-1185">Reference proteome</keyword>
<reference evidence="8" key="1">
    <citation type="submission" date="2022-01" db="EMBL/GenBank/DDBJ databases">
        <authorList>
            <person name="King R."/>
        </authorList>
    </citation>
    <scope>NUCLEOTIDE SEQUENCE</scope>
</reference>
<feature type="transmembrane region" description="Helical" evidence="6">
    <location>
        <begin position="384"/>
        <end position="407"/>
    </location>
</feature>
<evidence type="ECO:0000313" key="9">
    <source>
        <dbReference type="Proteomes" id="UP001153636"/>
    </source>
</evidence>
<organism evidence="8 9">
    <name type="scientific">Psylliodes chrysocephalus</name>
    <dbReference type="NCBI Taxonomy" id="3402493"/>
    <lineage>
        <taxon>Eukaryota</taxon>
        <taxon>Metazoa</taxon>
        <taxon>Ecdysozoa</taxon>
        <taxon>Arthropoda</taxon>
        <taxon>Hexapoda</taxon>
        <taxon>Insecta</taxon>
        <taxon>Pterygota</taxon>
        <taxon>Neoptera</taxon>
        <taxon>Endopterygota</taxon>
        <taxon>Coleoptera</taxon>
        <taxon>Polyphaga</taxon>
        <taxon>Cucujiformia</taxon>
        <taxon>Chrysomeloidea</taxon>
        <taxon>Chrysomelidae</taxon>
        <taxon>Galerucinae</taxon>
        <taxon>Alticini</taxon>
        <taxon>Psylliodes</taxon>
    </lineage>
</organism>
<feature type="transmembrane region" description="Helical" evidence="6">
    <location>
        <begin position="438"/>
        <end position="460"/>
    </location>
</feature>
<dbReference type="GO" id="GO:0022857">
    <property type="term" value="F:transmembrane transporter activity"/>
    <property type="evidence" value="ECO:0007669"/>
    <property type="project" value="InterPro"/>
</dbReference>
<evidence type="ECO:0000256" key="3">
    <source>
        <dbReference type="ARBA" id="ARBA00022692"/>
    </source>
</evidence>
<evidence type="ECO:0000256" key="5">
    <source>
        <dbReference type="ARBA" id="ARBA00023136"/>
    </source>
</evidence>
<gene>
    <name evidence="8" type="ORF">PSYICH_LOCUS13668</name>
</gene>
<evidence type="ECO:0000256" key="2">
    <source>
        <dbReference type="ARBA" id="ARBA00022448"/>
    </source>
</evidence>
<feature type="transmembrane region" description="Helical" evidence="6">
    <location>
        <begin position="315"/>
        <end position="336"/>
    </location>
</feature>
<dbReference type="Gene3D" id="1.20.1250.20">
    <property type="entry name" value="MFS general substrate transporter like domains"/>
    <property type="match status" value="1"/>
</dbReference>
<keyword evidence="2" id="KW-0813">Transport</keyword>
<dbReference type="PROSITE" id="PS50850">
    <property type="entry name" value="MFS"/>
    <property type="match status" value="1"/>
</dbReference>
<feature type="domain" description="Major facilitator superfamily (MFS) profile" evidence="7">
    <location>
        <begin position="52"/>
        <end position="525"/>
    </location>
</feature>
<dbReference type="InterPro" id="IPR036259">
    <property type="entry name" value="MFS_trans_sf"/>
</dbReference>
<evidence type="ECO:0000256" key="1">
    <source>
        <dbReference type="ARBA" id="ARBA00004141"/>
    </source>
</evidence>
<keyword evidence="4 6" id="KW-1133">Transmembrane helix</keyword>
<feature type="transmembrane region" description="Helical" evidence="6">
    <location>
        <begin position="118"/>
        <end position="137"/>
    </location>
</feature>
<keyword evidence="5 6" id="KW-0472">Membrane</keyword>
<evidence type="ECO:0000313" key="8">
    <source>
        <dbReference type="EMBL" id="CAH1113113.1"/>
    </source>
</evidence>
<feature type="transmembrane region" description="Helical" evidence="6">
    <location>
        <begin position="414"/>
        <end position="432"/>
    </location>
</feature>
<evidence type="ECO:0000256" key="4">
    <source>
        <dbReference type="ARBA" id="ARBA00022989"/>
    </source>
</evidence>
<dbReference type="InterPro" id="IPR020846">
    <property type="entry name" value="MFS_dom"/>
</dbReference>
<evidence type="ECO:0000256" key="6">
    <source>
        <dbReference type="SAM" id="Phobius"/>
    </source>
</evidence>
<feature type="transmembrane region" description="Helical" evidence="6">
    <location>
        <begin position="500"/>
        <end position="520"/>
    </location>
</feature>
<feature type="transmembrane region" description="Helical" evidence="6">
    <location>
        <begin position="472"/>
        <end position="494"/>
    </location>
</feature>
<dbReference type="AlphaFoldDB" id="A0A9P0D1J6"/>
<dbReference type="PANTHER" id="PTHR23511">
    <property type="entry name" value="SYNAPTIC VESICLE GLYCOPROTEIN 2"/>
    <property type="match status" value="1"/>
</dbReference>
<feature type="transmembrane region" description="Helical" evidence="6">
    <location>
        <begin position="48"/>
        <end position="65"/>
    </location>
</feature>
<keyword evidence="3 6" id="KW-0812">Transmembrane</keyword>
<dbReference type="OrthoDB" id="4139357at2759"/>
<sequence length="534" mass="58943">MTLEKSPSFCEKDDKSTNVEETNLHKRRASVWSCDFESAIAAAGFGKFNAYLVIVAAITGLIAAFEGRAMAYIVPAAQCDLHININQKAMLSCIPFVGMVTTTFLWGLMGDLMGRKKIIIIICSLDFICWIMSAFAQSFVKLLVSRLLGGMVSSGIYASLASYITETHGVKHRAVMQLFLGNIFGIGDLLLPIMALGILTNNEIYKISSIVIHPWNSYVLICSLLPFLSALGFFLLPESPKFLMSKSQNDQAINVFQSIYSLNTNKNNKLDYPVKSLKRISKNADNLNTSPQNEATNGCLCKIALFCEHENLKNICLAVFSQFFIIMGLNSVLLWVPQIFQEMSNRQKNHNRTATFCETMYDLCHKTNDITDNCEEDMSGNINTYVYCMVVALATIILFIISGFVVNTIGKHKLLYILGICSAISTVLLILADGIFQTLLLTAIICAFGNIGFNALVAIVADIFPTNLRAMAVSLTMMLGRLGGAIGPFIFPVFLTYGCLPALLFIAALNLVWIVLVYQLPHIENSETSKNSEE</sequence>
<comment type="subcellular location">
    <subcellularLocation>
        <location evidence="1">Membrane</location>
        <topology evidence="1">Multi-pass membrane protein</topology>
    </subcellularLocation>
</comment>
<protein>
    <recommendedName>
        <fullName evidence="7">Major facilitator superfamily (MFS) profile domain-containing protein</fullName>
    </recommendedName>
</protein>
<dbReference type="PANTHER" id="PTHR23511:SF36">
    <property type="entry name" value="EG:BACR7A4.13 PROTEIN-RELATED"/>
    <property type="match status" value="1"/>
</dbReference>
<name>A0A9P0D1J6_9CUCU</name>
<dbReference type="Proteomes" id="UP001153636">
    <property type="component" value="Chromosome 7"/>
</dbReference>
<accession>A0A9P0D1J6</accession>
<dbReference type="EMBL" id="OV651819">
    <property type="protein sequence ID" value="CAH1113113.1"/>
    <property type="molecule type" value="Genomic_DNA"/>
</dbReference>
<dbReference type="Pfam" id="PF07690">
    <property type="entry name" value="MFS_1"/>
    <property type="match status" value="2"/>
</dbReference>
<feature type="transmembrane region" description="Helical" evidence="6">
    <location>
        <begin position="143"/>
        <end position="164"/>
    </location>
</feature>